<dbReference type="Proteomes" id="UP001152321">
    <property type="component" value="Unassembled WGS sequence"/>
</dbReference>
<dbReference type="EMBL" id="JANRMI010000003">
    <property type="protein sequence ID" value="MDG0817042.1"/>
    <property type="molecule type" value="Genomic_DNA"/>
</dbReference>
<evidence type="ECO:0000313" key="2">
    <source>
        <dbReference type="Proteomes" id="UP001152321"/>
    </source>
</evidence>
<evidence type="ECO:0000313" key="1">
    <source>
        <dbReference type="EMBL" id="MDG0817042.1"/>
    </source>
</evidence>
<gene>
    <name evidence="1" type="ORF">NWE73_11740</name>
</gene>
<keyword evidence="2" id="KW-1185">Reference proteome</keyword>
<dbReference type="RefSeq" id="WP_277578518.1">
    <property type="nucleotide sequence ID" value="NZ_JANRMI010000003.1"/>
</dbReference>
<proteinExistence type="predicted"/>
<sequence length="81" mass="9471">MTMIRWIVFLFFLGAFTDQLAFGNEIQITPFIKDDPIVRQEFDQSMFDFVTKTLGSAKLSPHMKCTLKTRTSRELRKFSDS</sequence>
<protein>
    <submittedName>
        <fullName evidence="1">Uncharacterized protein</fullName>
    </submittedName>
</protein>
<accession>A0ABT6DJK1</accession>
<name>A0ABT6DJK1_9BACT</name>
<reference evidence="1" key="1">
    <citation type="submission" date="2022-08" db="EMBL/GenBank/DDBJ databases">
        <title>Novel Bdellovibrio Species Isolated from Svalbard: Designation Bdellovibrio svalbardensis.</title>
        <authorList>
            <person name="Mitchell R.J."/>
            <person name="Choi S.Y."/>
        </authorList>
    </citation>
    <scope>NUCLEOTIDE SEQUENCE</scope>
    <source>
        <strain evidence="1">PAP01</strain>
    </source>
</reference>
<comment type="caution">
    <text evidence="1">The sequence shown here is derived from an EMBL/GenBank/DDBJ whole genome shotgun (WGS) entry which is preliminary data.</text>
</comment>
<organism evidence="1 2">
    <name type="scientific">Bdellovibrio svalbardensis</name>
    <dbReference type="NCBI Taxonomy" id="2972972"/>
    <lineage>
        <taxon>Bacteria</taxon>
        <taxon>Pseudomonadati</taxon>
        <taxon>Bdellovibrionota</taxon>
        <taxon>Bdellovibrionia</taxon>
        <taxon>Bdellovibrionales</taxon>
        <taxon>Pseudobdellovibrionaceae</taxon>
        <taxon>Bdellovibrio</taxon>
    </lineage>
</organism>